<dbReference type="OrthoDB" id="5516213at2"/>
<dbReference type="AlphaFoldDB" id="A0A1W6L915"/>
<dbReference type="Proteomes" id="UP000193427">
    <property type="component" value="Chromosome"/>
</dbReference>
<evidence type="ECO:0000313" key="2">
    <source>
        <dbReference type="Proteomes" id="UP000193427"/>
    </source>
</evidence>
<dbReference type="EMBL" id="CP015118">
    <property type="protein sequence ID" value="ARN20658.1"/>
    <property type="molecule type" value="Genomic_DNA"/>
</dbReference>
<gene>
    <name evidence="1" type="ORF">A4W93_12550</name>
</gene>
<dbReference type="KEGG" id="rgu:A4W93_12550"/>
<name>A0A1W6L915_9BURK</name>
<proteinExistence type="predicted"/>
<dbReference type="STRING" id="946333.A4W93_12550"/>
<evidence type="ECO:0000313" key="1">
    <source>
        <dbReference type="EMBL" id="ARN20658.1"/>
    </source>
</evidence>
<organism evidence="1 2">
    <name type="scientific">Piscinibacter gummiphilus</name>
    <dbReference type="NCBI Taxonomy" id="946333"/>
    <lineage>
        <taxon>Bacteria</taxon>
        <taxon>Pseudomonadati</taxon>
        <taxon>Pseudomonadota</taxon>
        <taxon>Betaproteobacteria</taxon>
        <taxon>Burkholderiales</taxon>
        <taxon>Sphaerotilaceae</taxon>
        <taxon>Piscinibacter</taxon>
    </lineage>
</organism>
<accession>A0A1W6L915</accession>
<reference evidence="1 2" key="1">
    <citation type="submission" date="2016-04" db="EMBL/GenBank/DDBJ databases">
        <title>Complete genome sequence of natural rubber-degrading, novel Gram-negative bacterium, Rhizobacter gummiphilus strain NS21.</title>
        <authorList>
            <person name="Tabata M."/>
            <person name="Kasai D."/>
            <person name="Fukuda M."/>
        </authorList>
    </citation>
    <scope>NUCLEOTIDE SEQUENCE [LARGE SCALE GENOMIC DNA]</scope>
    <source>
        <strain evidence="1 2">NS21</strain>
    </source>
</reference>
<protein>
    <submittedName>
        <fullName evidence="1">Uncharacterized protein</fullName>
    </submittedName>
</protein>
<keyword evidence="2" id="KW-1185">Reference proteome</keyword>
<sequence length="304" mass="33569">MPSTSTAVTFLTGYSGRKGLLGLLSFPDMLDPKAMFCRMYGYLDGTWGTHDLEFQCKSITHRTSDDPARRGWWVLGKNGEVAHISGGQVRVEQIPGAGLNFQPTLGYVEAIKNIDGDLFVCGYGRQVYRQDGAGWTSIADDILTRDTGTGFFDLDGVDARHVYAVGWKGEIWFHDGQAWQQDDSPTTVHLGAVRCVSADEVWIAGDKGVILHGRFNAWQLIADPSFTGNWYSIEVFGGKTWLAGSDVLAWLDGDTVRPVDTGLGREFTVHRLHAKDGLLWAVGRADILVFDGQSWKEIIHPDNT</sequence>
<dbReference type="RefSeq" id="WP_085750935.1">
    <property type="nucleotide sequence ID" value="NZ_BSPR01000007.1"/>
</dbReference>